<dbReference type="OrthoDB" id="9785907at2"/>
<dbReference type="AlphaFoldDB" id="A0A0L8K1G8"/>
<evidence type="ECO:0000259" key="2">
    <source>
        <dbReference type="Pfam" id="PF01261"/>
    </source>
</evidence>
<dbReference type="PATRIC" id="fig|1938.6.peg.5287"/>
<evidence type="ECO:0000313" key="3">
    <source>
        <dbReference type="EMBL" id="KOG19752.1"/>
    </source>
</evidence>
<feature type="compositionally biased region" description="Polar residues" evidence="1">
    <location>
        <begin position="395"/>
        <end position="404"/>
    </location>
</feature>
<dbReference type="InterPro" id="IPR013022">
    <property type="entry name" value="Xyl_isomerase-like_TIM-brl"/>
</dbReference>
<name>A0A0L8K1G8_STRVR</name>
<dbReference type="Pfam" id="PF01261">
    <property type="entry name" value="AP_endonuc_2"/>
    <property type="match status" value="1"/>
</dbReference>
<proteinExistence type="predicted"/>
<dbReference type="EMBL" id="LGUP01000327">
    <property type="protein sequence ID" value="KOG19752.1"/>
    <property type="molecule type" value="Genomic_DNA"/>
</dbReference>
<dbReference type="RefSeq" id="WP_051787257.1">
    <property type="nucleotide sequence ID" value="NZ_LGUP01000327.1"/>
</dbReference>
<reference evidence="3 4" key="1">
    <citation type="submission" date="2015-06" db="EMBL/GenBank/DDBJ databases">
        <authorList>
            <person name="Hoefler B.C."/>
            <person name="Straight P.D."/>
        </authorList>
    </citation>
    <scope>NUCLEOTIDE SEQUENCE [LARGE SCALE GENOMIC DNA]</scope>
    <source>
        <strain evidence="3 4">NRRL 3427</strain>
    </source>
</reference>
<dbReference type="NCBIfam" id="NF035939">
    <property type="entry name" value="TIM_EboE"/>
    <property type="match status" value="1"/>
</dbReference>
<organism evidence="3 4">
    <name type="scientific">Streptomyces viridochromogenes</name>
    <dbReference type="NCBI Taxonomy" id="1938"/>
    <lineage>
        <taxon>Bacteria</taxon>
        <taxon>Bacillati</taxon>
        <taxon>Actinomycetota</taxon>
        <taxon>Actinomycetes</taxon>
        <taxon>Kitasatosporales</taxon>
        <taxon>Streptomycetaceae</taxon>
        <taxon>Streptomyces</taxon>
    </lineage>
</organism>
<keyword evidence="3" id="KW-0413">Isomerase</keyword>
<feature type="region of interest" description="Disordered" evidence="1">
    <location>
        <begin position="382"/>
        <end position="404"/>
    </location>
</feature>
<dbReference type="InterPro" id="IPR036237">
    <property type="entry name" value="Xyl_isomerase-like_sf"/>
</dbReference>
<protein>
    <submittedName>
        <fullName evidence="3">Xylose isomerase</fullName>
    </submittedName>
</protein>
<evidence type="ECO:0000256" key="1">
    <source>
        <dbReference type="SAM" id="MobiDB-lite"/>
    </source>
</evidence>
<gene>
    <name evidence="3" type="ORF">ADK34_24540</name>
</gene>
<comment type="caution">
    <text evidence="3">The sequence shown here is derived from an EMBL/GenBank/DDBJ whole genome shotgun (WGS) entry which is preliminary data.</text>
</comment>
<evidence type="ECO:0000313" key="4">
    <source>
        <dbReference type="Proteomes" id="UP000037023"/>
    </source>
</evidence>
<dbReference type="GO" id="GO:0016853">
    <property type="term" value="F:isomerase activity"/>
    <property type="evidence" value="ECO:0007669"/>
    <property type="project" value="UniProtKB-KW"/>
</dbReference>
<dbReference type="PANTHER" id="PTHR12110">
    <property type="entry name" value="HYDROXYPYRUVATE ISOMERASE"/>
    <property type="match status" value="1"/>
</dbReference>
<accession>A0A0L8K1G8</accession>
<dbReference type="SUPFAM" id="SSF51658">
    <property type="entry name" value="Xylose isomerase-like"/>
    <property type="match status" value="1"/>
</dbReference>
<dbReference type="Proteomes" id="UP000037023">
    <property type="component" value="Unassembled WGS sequence"/>
</dbReference>
<feature type="domain" description="Xylose isomerase-like TIM barrel" evidence="2">
    <location>
        <begin position="48"/>
        <end position="238"/>
    </location>
</feature>
<dbReference type="Gene3D" id="3.20.20.150">
    <property type="entry name" value="Divalent-metal-dependent TIM barrel enzymes"/>
    <property type="match status" value="1"/>
</dbReference>
<dbReference type="InterPro" id="IPR050312">
    <property type="entry name" value="IolE/XylAMocC-like"/>
</dbReference>
<sequence>MRLRHRGGDLVHLAYCTNVHPAEDLHGILAQLDTYAVAVRDHLGADRLGIGLWLAHRVAADLAANPDAALRLRAELTRRGLEVVTLNGFPYQGFHQPVVKHTVYRPDWSERARWEHTANLARILALLLPDDVTTGSVSTLPLGWRAGWTRDHQDRALRHVDALGRELAELRRRTGRTIRIAFEPEPGCVVETTAQAVQHLQGLDPGHFGVCLDICHLAVAFEDPGTALARLAQAGIGVVKAQVSCALHAETPADPEVRRALGAFDEPRFLHQTCRAGTPAPGVDDLPAALTGAGALSDDAPWRSHFHIPVHADPTPPLASTRPVLKDTLATLLTPDRPRTTHLEVETYTWSVLPEPPRDEKELAAGIAAELDWTRRELLALGLTDPATPTEADFPNSNPIRSSS</sequence>